<reference evidence="1" key="1">
    <citation type="submission" date="2022-05" db="EMBL/GenBank/DDBJ databases">
        <title>Schlegelella sp. nov., isolated from mangrove soil.</title>
        <authorList>
            <person name="Liu Y."/>
            <person name="Ge X."/>
            <person name="Liu W."/>
        </authorList>
    </citation>
    <scope>NUCLEOTIDE SEQUENCE</scope>
    <source>
        <strain evidence="1">S2-27</strain>
    </source>
</reference>
<keyword evidence="2" id="KW-1185">Reference proteome</keyword>
<comment type="caution">
    <text evidence="1">The sequence shown here is derived from an EMBL/GenBank/DDBJ whole genome shotgun (WGS) entry which is preliminary data.</text>
</comment>
<sequence>MDLAQKHRAPAGPEDRMVEDAWRTSERLAHQALSADALTRFHALVDEVTEELMRGGTGDRRVCRLDAITLLMAACERLRDEQPGESPLVYLLQEEQQKAAAALGQHPVNAPALAYMKV</sequence>
<evidence type="ECO:0000313" key="1">
    <source>
        <dbReference type="EMBL" id="MCM5681463.1"/>
    </source>
</evidence>
<evidence type="ECO:0000313" key="2">
    <source>
        <dbReference type="Proteomes" id="UP001165541"/>
    </source>
</evidence>
<protein>
    <submittedName>
        <fullName evidence="1">Uncharacterized protein</fullName>
    </submittedName>
</protein>
<name>A0ABT0YS55_9BURK</name>
<organism evidence="1 2">
    <name type="scientific">Caldimonas mangrovi</name>
    <dbReference type="NCBI Taxonomy" id="2944811"/>
    <lineage>
        <taxon>Bacteria</taxon>
        <taxon>Pseudomonadati</taxon>
        <taxon>Pseudomonadota</taxon>
        <taxon>Betaproteobacteria</taxon>
        <taxon>Burkholderiales</taxon>
        <taxon>Sphaerotilaceae</taxon>
        <taxon>Caldimonas</taxon>
    </lineage>
</organism>
<dbReference type="Proteomes" id="UP001165541">
    <property type="component" value="Unassembled WGS sequence"/>
</dbReference>
<proteinExistence type="predicted"/>
<gene>
    <name evidence="1" type="ORF">M8A51_18195</name>
</gene>
<accession>A0ABT0YS55</accession>
<dbReference type="EMBL" id="JAMKFE010000012">
    <property type="protein sequence ID" value="MCM5681463.1"/>
    <property type="molecule type" value="Genomic_DNA"/>
</dbReference>